<dbReference type="EMBL" id="KN834772">
    <property type="protein sequence ID" value="KIK61013.1"/>
    <property type="molecule type" value="Genomic_DNA"/>
</dbReference>
<feature type="domain" description="DUF6589" evidence="1">
    <location>
        <begin position="52"/>
        <end position="258"/>
    </location>
</feature>
<evidence type="ECO:0000313" key="2">
    <source>
        <dbReference type="EMBL" id="KIK61013.1"/>
    </source>
</evidence>
<dbReference type="Pfam" id="PF20231">
    <property type="entry name" value="DUF6589"/>
    <property type="match status" value="1"/>
</dbReference>
<dbReference type="Proteomes" id="UP000053593">
    <property type="component" value="Unassembled WGS sequence"/>
</dbReference>
<dbReference type="HOGENOM" id="CLU_1077907_0_0_1"/>
<accession>A0A0D0CXQ1</accession>
<name>A0A0D0CXQ1_9AGAR</name>
<gene>
    <name evidence="2" type="ORF">GYMLUDRAFT_59000</name>
</gene>
<protein>
    <recommendedName>
        <fullName evidence="1">DUF6589 domain-containing protein</fullName>
    </recommendedName>
</protein>
<dbReference type="OrthoDB" id="2496395at2759"/>
<dbReference type="AlphaFoldDB" id="A0A0D0CXQ1"/>
<reference evidence="2 3" key="1">
    <citation type="submission" date="2014-04" db="EMBL/GenBank/DDBJ databases">
        <title>Evolutionary Origins and Diversification of the Mycorrhizal Mutualists.</title>
        <authorList>
            <consortium name="DOE Joint Genome Institute"/>
            <consortium name="Mycorrhizal Genomics Consortium"/>
            <person name="Kohler A."/>
            <person name="Kuo A."/>
            <person name="Nagy L.G."/>
            <person name="Floudas D."/>
            <person name="Copeland A."/>
            <person name="Barry K.W."/>
            <person name="Cichocki N."/>
            <person name="Veneault-Fourrey C."/>
            <person name="LaButti K."/>
            <person name="Lindquist E.A."/>
            <person name="Lipzen A."/>
            <person name="Lundell T."/>
            <person name="Morin E."/>
            <person name="Murat C."/>
            <person name="Riley R."/>
            <person name="Ohm R."/>
            <person name="Sun H."/>
            <person name="Tunlid A."/>
            <person name="Henrissat B."/>
            <person name="Grigoriev I.V."/>
            <person name="Hibbett D.S."/>
            <person name="Martin F."/>
        </authorList>
    </citation>
    <scope>NUCLEOTIDE SEQUENCE [LARGE SCALE GENOMIC DNA]</scope>
    <source>
        <strain evidence="2 3">FD-317 M1</strain>
    </source>
</reference>
<evidence type="ECO:0000259" key="1">
    <source>
        <dbReference type="Pfam" id="PF20231"/>
    </source>
</evidence>
<keyword evidence="3" id="KW-1185">Reference proteome</keyword>
<sequence length="258" mass="28842">MVHIFSCWQILNVIDNRGTDSQENGTCVTIFKLWAVMLKDLAVSVLHKAFNKVPLLTKEDNIYTLAEARLFWQSLIHIIICIIVKQSRVPKLKVFSPQANELQPCSTHCIAPHCTEVYPFGAYDIDKLTITGNANIDQAVVSDLKLQTQVHNFWEHICLLAGNQLSLAHLWSIQSIWFDHEGGYTGFGWGMWMPGLFHAKMADVQGVMATHFGKPAASIPDPGSLLFHKTCLSCLPITVTSLPPFSTCQNLIFVSLYA</sequence>
<proteinExistence type="predicted"/>
<organism evidence="2 3">
    <name type="scientific">Collybiopsis luxurians FD-317 M1</name>
    <dbReference type="NCBI Taxonomy" id="944289"/>
    <lineage>
        <taxon>Eukaryota</taxon>
        <taxon>Fungi</taxon>
        <taxon>Dikarya</taxon>
        <taxon>Basidiomycota</taxon>
        <taxon>Agaricomycotina</taxon>
        <taxon>Agaricomycetes</taxon>
        <taxon>Agaricomycetidae</taxon>
        <taxon>Agaricales</taxon>
        <taxon>Marasmiineae</taxon>
        <taxon>Omphalotaceae</taxon>
        <taxon>Collybiopsis</taxon>
        <taxon>Collybiopsis luxurians</taxon>
    </lineage>
</organism>
<evidence type="ECO:0000313" key="3">
    <source>
        <dbReference type="Proteomes" id="UP000053593"/>
    </source>
</evidence>
<dbReference type="InterPro" id="IPR046496">
    <property type="entry name" value="DUF6589"/>
</dbReference>